<name>A0AAP2W5K7_9EURY</name>
<dbReference type="Proteomes" id="UP001320159">
    <property type="component" value="Unassembled WGS sequence"/>
</dbReference>
<dbReference type="InterPro" id="IPR011006">
    <property type="entry name" value="CheY-like_superfamily"/>
</dbReference>
<dbReference type="InterPro" id="IPR050595">
    <property type="entry name" value="Bact_response_regulator"/>
</dbReference>
<dbReference type="Pfam" id="PF18548">
    <property type="entry name" value="MetOD2"/>
    <property type="match status" value="1"/>
</dbReference>
<accession>A0AAP2W5K7</accession>
<dbReference type="PROSITE" id="PS50110">
    <property type="entry name" value="RESPONSE_REGULATORY"/>
    <property type="match status" value="1"/>
</dbReference>
<evidence type="ECO:0000313" key="5">
    <source>
        <dbReference type="Proteomes" id="UP001320159"/>
    </source>
</evidence>
<proteinExistence type="predicted"/>
<sequence length="216" mass="24981">MTKTSGKRILVTDDESDIVDIITGMLRHIGYETLKAYSGKECIEVAAGERPDLIFLDIMMENMDGWEVATEIKNDPQLKEIPIIMVTAKPLTLEDVRDRAQLIENYIMKPVSIATLKEAVEDIFTAKTRVERIIEIARKSGVKSEMIEELKDRYLRIYTQNRTNQKLLVLLSQIYTEKRLEDNPGWKNTMASLKKGIEHQDEELERLEKIIMKPQK</sequence>
<dbReference type="RefSeq" id="WP_230741245.1">
    <property type="nucleotide sequence ID" value="NZ_PGCK01000003.1"/>
</dbReference>
<dbReference type="PANTHER" id="PTHR44591:SF3">
    <property type="entry name" value="RESPONSE REGULATORY DOMAIN-CONTAINING PROTEIN"/>
    <property type="match status" value="1"/>
</dbReference>
<dbReference type="InterPro" id="IPR040541">
    <property type="entry name" value="MetOD2"/>
</dbReference>
<dbReference type="EMBL" id="PGCK01000003">
    <property type="protein sequence ID" value="MCD1294418.1"/>
    <property type="molecule type" value="Genomic_DNA"/>
</dbReference>
<keyword evidence="1 2" id="KW-0597">Phosphoprotein</keyword>
<dbReference type="AlphaFoldDB" id="A0AAP2W5K7"/>
<dbReference type="SUPFAM" id="SSF52172">
    <property type="entry name" value="CheY-like"/>
    <property type="match status" value="1"/>
</dbReference>
<dbReference type="Pfam" id="PF00072">
    <property type="entry name" value="Response_reg"/>
    <property type="match status" value="1"/>
</dbReference>
<dbReference type="Gene3D" id="3.40.50.2300">
    <property type="match status" value="1"/>
</dbReference>
<feature type="modified residue" description="4-aspartylphosphate" evidence="2">
    <location>
        <position position="57"/>
    </location>
</feature>
<organism evidence="4 5">
    <name type="scientific">Methanooceanicella nereidis</name>
    <dbReference type="NCBI Taxonomy" id="2052831"/>
    <lineage>
        <taxon>Archaea</taxon>
        <taxon>Methanobacteriati</taxon>
        <taxon>Methanobacteriota</taxon>
        <taxon>Stenosarchaea group</taxon>
        <taxon>Methanomicrobia</taxon>
        <taxon>Methanocellales</taxon>
        <taxon>Methanocellaceae</taxon>
        <taxon>Methanooceanicella</taxon>
    </lineage>
</organism>
<keyword evidence="5" id="KW-1185">Reference proteome</keyword>
<feature type="domain" description="Response regulatory" evidence="3">
    <location>
        <begin position="8"/>
        <end position="124"/>
    </location>
</feature>
<evidence type="ECO:0000256" key="1">
    <source>
        <dbReference type="ARBA" id="ARBA00022553"/>
    </source>
</evidence>
<comment type="caution">
    <text evidence="4">The sequence shown here is derived from an EMBL/GenBank/DDBJ whole genome shotgun (WGS) entry which is preliminary data.</text>
</comment>
<dbReference type="SMART" id="SM00448">
    <property type="entry name" value="REC"/>
    <property type="match status" value="1"/>
</dbReference>
<gene>
    <name evidence="4" type="ORF">CUJ83_05320</name>
</gene>
<evidence type="ECO:0000259" key="3">
    <source>
        <dbReference type="PROSITE" id="PS50110"/>
    </source>
</evidence>
<dbReference type="GO" id="GO:0000160">
    <property type="term" value="P:phosphorelay signal transduction system"/>
    <property type="evidence" value="ECO:0007669"/>
    <property type="project" value="InterPro"/>
</dbReference>
<dbReference type="PANTHER" id="PTHR44591">
    <property type="entry name" value="STRESS RESPONSE REGULATOR PROTEIN 1"/>
    <property type="match status" value="1"/>
</dbReference>
<evidence type="ECO:0000256" key="2">
    <source>
        <dbReference type="PROSITE-ProRule" id="PRU00169"/>
    </source>
</evidence>
<evidence type="ECO:0000313" key="4">
    <source>
        <dbReference type="EMBL" id="MCD1294418.1"/>
    </source>
</evidence>
<protein>
    <submittedName>
        <fullName evidence="4">Response regulator</fullName>
    </submittedName>
</protein>
<dbReference type="InterPro" id="IPR001789">
    <property type="entry name" value="Sig_transdc_resp-reg_receiver"/>
</dbReference>
<reference evidence="4 5" key="1">
    <citation type="submission" date="2017-11" db="EMBL/GenBank/DDBJ databases">
        <title>Isolation and Characterization of Family Methanocellaceae Species from Potential Methane Hydrate Area Offshore Southwestern Taiwan.</title>
        <authorList>
            <person name="Zhang W.-L."/>
            <person name="Chen W.-C."/>
            <person name="Lai M.-C."/>
            <person name="Chen S.-C."/>
        </authorList>
    </citation>
    <scope>NUCLEOTIDE SEQUENCE [LARGE SCALE GENOMIC DNA]</scope>
    <source>
        <strain evidence="4 5">CWC-04</strain>
    </source>
</reference>